<name>A0ABW2UBY9_9BACT</name>
<organism evidence="2 3">
    <name type="scientific">Hymenobacter humi</name>
    <dbReference type="NCBI Taxonomy" id="1411620"/>
    <lineage>
        <taxon>Bacteria</taxon>
        <taxon>Pseudomonadati</taxon>
        <taxon>Bacteroidota</taxon>
        <taxon>Cytophagia</taxon>
        <taxon>Cytophagales</taxon>
        <taxon>Hymenobacteraceae</taxon>
        <taxon>Hymenobacter</taxon>
    </lineage>
</organism>
<comment type="caution">
    <text evidence="2">The sequence shown here is derived from an EMBL/GenBank/DDBJ whole genome shotgun (WGS) entry which is preliminary data.</text>
</comment>
<evidence type="ECO:0000313" key="3">
    <source>
        <dbReference type="Proteomes" id="UP001596513"/>
    </source>
</evidence>
<evidence type="ECO:0000259" key="1">
    <source>
        <dbReference type="Pfam" id="PF18962"/>
    </source>
</evidence>
<accession>A0ABW2UBY9</accession>
<reference evidence="3" key="1">
    <citation type="journal article" date="2019" name="Int. J. Syst. Evol. Microbiol.">
        <title>The Global Catalogue of Microorganisms (GCM) 10K type strain sequencing project: providing services to taxonomists for standard genome sequencing and annotation.</title>
        <authorList>
            <consortium name="The Broad Institute Genomics Platform"/>
            <consortium name="The Broad Institute Genome Sequencing Center for Infectious Disease"/>
            <person name="Wu L."/>
            <person name="Ma J."/>
        </authorList>
    </citation>
    <scope>NUCLEOTIDE SEQUENCE [LARGE SCALE GENOMIC DNA]</scope>
    <source>
        <strain evidence="3">JCM 19635</strain>
    </source>
</reference>
<dbReference type="Pfam" id="PF18962">
    <property type="entry name" value="Por_Secre_tail"/>
    <property type="match status" value="1"/>
</dbReference>
<gene>
    <name evidence="2" type="ORF">ACFQT0_21180</name>
</gene>
<dbReference type="InterPro" id="IPR026444">
    <property type="entry name" value="Secre_tail"/>
</dbReference>
<keyword evidence="3" id="KW-1185">Reference proteome</keyword>
<proteinExistence type="predicted"/>
<feature type="domain" description="Secretion system C-terminal sorting" evidence="1">
    <location>
        <begin position="149"/>
        <end position="226"/>
    </location>
</feature>
<sequence length="229" mass="24484">MIPAPTNCVAEGCTLGYWKNHTNRWCSTYRPGMLYGSVFASAPSQLKGMSLLDVLNQGGGGIYNLGRQSVAALLNVCSSEVNYNSKYEGHMSVLIADVNYAFTHGTSGSLASTLDNYNNAGCPLGGTPANHNSDTAGGEVNGAQGSLDIYPNPFSQQASAQFTFSKSEHYTLQLLDMSGRVVNRIAEGVAEAGKAYSYRIAGKDLAEGVYMLRLSSEKSTQTKRLVLKK</sequence>
<dbReference type="RefSeq" id="WP_380205088.1">
    <property type="nucleotide sequence ID" value="NZ_JBHTEK010000001.1"/>
</dbReference>
<dbReference type="EMBL" id="JBHTEK010000001">
    <property type="protein sequence ID" value="MFC7669596.1"/>
    <property type="molecule type" value="Genomic_DNA"/>
</dbReference>
<evidence type="ECO:0000313" key="2">
    <source>
        <dbReference type="EMBL" id="MFC7669596.1"/>
    </source>
</evidence>
<dbReference type="Proteomes" id="UP001596513">
    <property type="component" value="Unassembled WGS sequence"/>
</dbReference>
<protein>
    <submittedName>
        <fullName evidence="2">T9SS type A sorting domain-containing protein</fullName>
    </submittedName>
</protein>
<dbReference type="NCBIfam" id="TIGR04183">
    <property type="entry name" value="Por_Secre_tail"/>
    <property type="match status" value="1"/>
</dbReference>